<keyword evidence="10" id="KW-0496">Mitochondrion</keyword>
<protein>
    <recommendedName>
        <fullName evidence="14">DNA 5'-3' helicase</fullName>
        <ecNumber evidence="14">5.6.2.3</ecNumber>
    </recommendedName>
    <alternativeName>
        <fullName evidence="16">Twinkle protein, mitochondrial</fullName>
    </alternativeName>
</protein>
<dbReference type="PROSITE" id="PS51199">
    <property type="entry name" value="SF4_HELICASE"/>
    <property type="match status" value="1"/>
</dbReference>
<evidence type="ECO:0000259" key="18">
    <source>
        <dbReference type="PROSITE" id="PS51199"/>
    </source>
</evidence>
<keyword evidence="7" id="KW-0067">ATP-binding</keyword>
<evidence type="ECO:0000256" key="10">
    <source>
        <dbReference type="ARBA" id="ARBA00023128"/>
    </source>
</evidence>
<dbReference type="HOGENOM" id="CLU_012336_1_0_1"/>
<keyword evidence="13" id="KW-1135">Mitochondrion nucleoid</keyword>
<evidence type="ECO:0000313" key="20">
    <source>
        <dbReference type="Proteomes" id="UP000030746"/>
    </source>
</evidence>
<keyword evidence="8" id="KW-0809">Transit peptide</keyword>
<evidence type="ECO:0000256" key="4">
    <source>
        <dbReference type="ARBA" id="ARBA00022792"/>
    </source>
</evidence>
<feature type="signal peptide" evidence="17">
    <location>
        <begin position="1"/>
        <end position="18"/>
    </location>
</feature>
<evidence type="ECO:0000256" key="12">
    <source>
        <dbReference type="ARBA" id="ARBA00023235"/>
    </source>
</evidence>
<dbReference type="PANTHER" id="PTHR12873:SF0">
    <property type="entry name" value="TWINKLE MTDNA HELICASE"/>
    <property type="match status" value="1"/>
</dbReference>
<evidence type="ECO:0000256" key="13">
    <source>
        <dbReference type="ARBA" id="ARBA00023271"/>
    </source>
</evidence>
<evidence type="ECO:0000256" key="11">
    <source>
        <dbReference type="ARBA" id="ARBA00023136"/>
    </source>
</evidence>
<dbReference type="GO" id="GO:0005743">
    <property type="term" value="C:mitochondrial inner membrane"/>
    <property type="evidence" value="ECO:0007669"/>
    <property type="project" value="UniProtKB-SubCell"/>
</dbReference>
<dbReference type="Gene3D" id="3.40.1360.10">
    <property type="match status" value="1"/>
</dbReference>
<dbReference type="GO" id="GO:0003697">
    <property type="term" value="F:single-stranded DNA binding"/>
    <property type="evidence" value="ECO:0007669"/>
    <property type="project" value="InterPro"/>
</dbReference>
<keyword evidence="17" id="KW-0732">Signal</keyword>
<evidence type="ECO:0000256" key="8">
    <source>
        <dbReference type="ARBA" id="ARBA00022946"/>
    </source>
</evidence>
<keyword evidence="3" id="KW-0547">Nucleotide-binding</keyword>
<comment type="catalytic activity">
    <reaction evidence="15">
        <text>ATP + H2O = ADP + phosphate + H(+)</text>
        <dbReference type="Rhea" id="RHEA:13065"/>
        <dbReference type="ChEBI" id="CHEBI:15377"/>
        <dbReference type="ChEBI" id="CHEBI:15378"/>
        <dbReference type="ChEBI" id="CHEBI:30616"/>
        <dbReference type="ChEBI" id="CHEBI:43474"/>
        <dbReference type="ChEBI" id="CHEBI:456216"/>
        <dbReference type="EC" id="5.6.2.3"/>
    </reaction>
</comment>
<evidence type="ECO:0000256" key="1">
    <source>
        <dbReference type="ARBA" id="ARBA00004436"/>
    </source>
</evidence>
<dbReference type="OMA" id="ANTMFGL"/>
<keyword evidence="4" id="KW-0999">Mitochondrion inner membrane</keyword>
<dbReference type="CDD" id="cd01122">
    <property type="entry name" value="Twinkle_C"/>
    <property type="match status" value="1"/>
</dbReference>
<sequence length="637" mass="73203">MYKLFHIYFFLLFQLDSGANIDEKAVSHKKLEQFDTSKTVNSAAIEQFLTEKNIKFLEGNCCYQVYCPKLKIHKKPVKTTSSDLFINKITGHFVCFKCGKTGDWSHLVDNILIFHQMKKKVNKECFSEIDAVKKWNQVDSHVETIWAQAEHLEKLTADVKQNILEDFELDQLTFETLKSFEVRFIISKNSLVFPFFNLEGNVTSIKILRCRKGLDENDEMKTTLKESIIPSHQPLGLFGWNLVNDIKEIVLTSTEKDAMAIKQATNQVALTLPKGPSILPQEVLPSFERFSKIVVWFSDDINSWEAAKLFSRKLNHKRCFIIRPSLKSPVPYQALVEELSLRSILKDSKRIHKESIKNFSDLRSEVYAEFTQIERVTGVKWQRYKTLNTILKGHRRGELTVVTGATGSGKTTFISDYSLDLAMQGVNTLWGSFEINNIRLLKMMITQFSQRNFSKNLQDFDVWADKFEELPLYFMTFHGQQKIPEVLDTMAHAVYVHDISHVIVDNLQFMVGMSSDNPGDRFLQHDKVVAGFRRFATQRNCHVTLVIHPRKEKEGEPLTTASIFGSAKPTQEADNIMLLQDKRVMTVTGKKYVQITKNRYDGDLGVIPLNYDKGSMSYVVKEVKLPSDQSVDSDIEN</sequence>
<proteinExistence type="predicted"/>
<dbReference type="InterPro" id="IPR027032">
    <property type="entry name" value="Twinkle-like"/>
</dbReference>
<dbReference type="GO" id="GO:0006264">
    <property type="term" value="P:mitochondrial DNA replication"/>
    <property type="evidence" value="ECO:0007669"/>
    <property type="project" value="TreeGrafter"/>
</dbReference>
<evidence type="ECO:0000256" key="2">
    <source>
        <dbReference type="ARBA" id="ARBA00004637"/>
    </source>
</evidence>
<evidence type="ECO:0000256" key="6">
    <source>
        <dbReference type="ARBA" id="ARBA00022806"/>
    </source>
</evidence>
<dbReference type="SUPFAM" id="SSF52540">
    <property type="entry name" value="P-loop containing nucleoside triphosphate hydrolases"/>
    <property type="match status" value="1"/>
</dbReference>
<dbReference type="FunFam" id="3.40.50.300:FF:000845">
    <property type="entry name" value="Mitochondrial helicase twinkle"/>
    <property type="match status" value="1"/>
</dbReference>
<dbReference type="Pfam" id="PF13481">
    <property type="entry name" value="AAA_25"/>
    <property type="match status" value="1"/>
</dbReference>
<dbReference type="GO" id="GO:0005524">
    <property type="term" value="F:ATP binding"/>
    <property type="evidence" value="ECO:0007669"/>
    <property type="project" value="UniProtKB-KW"/>
</dbReference>
<dbReference type="STRING" id="225164.V3ZDR3"/>
<dbReference type="Proteomes" id="UP000030746">
    <property type="component" value="Unassembled WGS sequence"/>
</dbReference>
<dbReference type="GO" id="GO:0008289">
    <property type="term" value="F:lipid binding"/>
    <property type="evidence" value="ECO:0007669"/>
    <property type="project" value="UniProtKB-KW"/>
</dbReference>
<dbReference type="InterPro" id="IPR007694">
    <property type="entry name" value="DNA_helicase_DnaB-like_C"/>
</dbReference>
<organism evidence="19 20">
    <name type="scientific">Lottia gigantea</name>
    <name type="common">Giant owl limpet</name>
    <dbReference type="NCBI Taxonomy" id="225164"/>
    <lineage>
        <taxon>Eukaryota</taxon>
        <taxon>Metazoa</taxon>
        <taxon>Spiralia</taxon>
        <taxon>Lophotrochozoa</taxon>
        <taxon>Mollusca</taxon>
        <taxon>Gastropoda</taxon>
        <taxon>Patellogastropoda</taxon>
        <taxon>Lottioidea</taxon>
        <taxon>Lottiidae</taxon>
        <taxon>Lottia</taxon>
    </lineage>
</organism>
<dbReference type="PANTHER" id="PTHR12873">
    <property type="entry name" value="T7-LIKE MITOCHONDRIAL DNA HELICASE"/>
    <property type="match status" value="1"/>
</dbReference>
<dbReference type="KEGG" id="lgi:LOTGIDRAFT_135083"/>
<evidence type="ECO:0000256" key="7">
    <source>
        <dbReference type="ARBA" id="ARBA00022840"/>
    </source>
</evidence>
<dbReference type="SUPFAM" id="SSF56731">
    <property type="entry name" value="DNA primase core"/>
    <property type="match status" value="1"/>
</dbReference>
<keyword evidence="6" id="KW-0347">Helicase</keyword>
<name>V3ZDR3_LOTGI</name>
<dbReference type="GO" id="GO:0016787">
    <property type="term" value="F:hydrolase activity"/>
    <property type="evidence" value="ECO:0007669"/>
    <property type="project" value="UniProtKB-KW"/>
</dbReference>
<keyword evidence="12" id="KW-0413">Isomerase</keyword>
<gene>
    <name evidence="19" type="ORF">LOTGIDRAFT_135083</name>
</gene>
<dbReference type="GO" id="GO:0043139">
    <property type="term" value="F:5'-3' DNA helicase activity"/>
    <property type="evidence" value="ECO:0007669"/>
    <property type="project" value="UniProtKB-EC"/>
</dbReference>
<dbReference type="AlphaFoldDB" id="V3ZDR3"/>
<dbReference type="OrthoDB" id="275278at2759"/>
<dbReference type="EC" id="5.6.2.3" evidence="14"/>
<keyword evidence="11" id="KW-0472">Membrane</keyword>
<dbReference type="InterPro" id="IPR027417">
    <property type="entry name" value="P-loop_NTPase"/>
</dbReference>
<keyword evidence="20" id="KW-1185">Reference proteome</keyword>
<accession>V3ZDR3</accession>
<evidence type="ECO:0000256" key="3">
    <source>
        <dbReference type="ARBA" id="ARBA00022741"/>
    </source>
</evidence>
<reference evidence="19 20" key="1">
    <citation type="journal article" date="2013" name="Nature">
        <title>Insights into bilaterian evolution from three spiralian genomes.</title>
        <authorList>
            <person name="Simakov O."/>
            <person name="Marletaz F."/>
            <person name="Cho S.J."/>
            <person name="Edsinger-Gonzales E."/>
            <person name="Havlak P."/>
            <person name="Hellsten U."/>
            <person name="Kuo D.H."/>
            <person name="Larsson T."/>
            <person name="Lv J."/>
            <person name="Arendt D."/>
            <person name="Savage R."/>
            <person name="Osoegawa K."/>
            <person name="de Jong P."/>
            <person name="Grimwood J."/>
            <person name="Chapman J.A."/>
            <person name="Shapiro H."/>
            <person name="Aerts A."/>
            <person name="Otillar R.P."/>
            <person name="Terry A.Y."/>
            <person name="Boore J.L."/>
            <person name="Grigoriev I.V."/>
            <person name="Lindberg D.R."/>
            <person name="Seaver E.C."/>
            <person name="Weisblat D.A."/>
            <person name="Putnam N.H."/>
            <person name="Rokhsar D.S."/>
        </authorList>
    </citation>
    <scope>NUCLEOTIDE SEQUENCE [LARGE SCALE GENOMIC DNA]</scope>
</reference>
<evidence type="ECO:0000256" key="5">
    <source>
        <dbReference type="ARBA" id="ARBA00022801"/>
    </source>
</evidence>
<dbReference type="CDD" id="cd01029">
    <property type="entry name" value="TOPRIM_primases"/>
    <property type="match status" value="1"/>
</dbReference>
<dbReference type="GeneID" id="20233640"/>
<comment type="subcellular location">
    <subcellularLocation>
        <location evidence="2">Mitochondrion inner membrane</location>
        <topology evidence="2">Peripheral membrane protein</topology>
    </subcellularLocation>
    <subcellularLocation>
        <location evidence="1">Mitochondrion matrix</location>
        <location evidence="1">Mitochondrion nucleoid</location>
    </subcellularLocation>
</comment>
<evidence type="ECO:0000256" key="16">
    <source>
        <dbReference type="ARBA" id="ARBA00075597"/>
    </source>
</evidence>
<feature type="chain" id="PRO_5004715797" description="DNA 5'-3' helicase" evidence="17">
    <location>
        <begin position="19"/>
        <end position="637"/>
    </location>
</feature>
<dbReference type="CTD" id="20233640"/>
<evidence type="ECO:0000256" key="14">
    <source>
        <dbReference type="ARBA" id="ARBA00044969"/>
    </source>
</evidence>
<evidence type="ECO:0000256" key="15">
    <source>
        <dbReference type="ARBA" id="ARBA00048954"/>
    </source>
</evidence>
<dbReference type="GO" id="GO:0042645">
    <property type="term" value="C:mitochondrial nucleoid"/>
    <property type="evidence" value="ECO:0007669"/>
    <property type="project" value="UniProtKB-SubCell"/>
</dbReference>
<dbReference type="Gene3D" id="3.40.50.300">
    <property type="entry name" value="P-loop containing nucleotide triphosphate hydrolases"/>
    <property type="match status" value="1"/>
</dbReference>
<dbReference type="InterPro" id="IPR034154">
    <property type="entry name" value="TOPRIM_DnaG/twinkle"/>
</dbReference>
<feature type="domain" description="SF4 helicase" evidence="18">
    <location>
        <begin position="373"/>
        <end position="625"/>
    </location>
</feature>
<evidence type="ECO:0000256" key="17">
    <source>
        <dbReference type="SAM" id="SignalP"/>
    </source>
</evidence>
<dbReference type="RefSeq" id="XP_009067100.1">
    <property type="nucleotide sequence ID" value="XM_009068852.1"/>
</dbReference>
<dbReference type="EMBL" id="KB203992">
    <property type="protein sequence ID" value="ESO82182.1"/>
    <property type="molecule type" value="Genomic_DNA"/>
</dbReference>
<keyword evidence="9" id="KW-0446">Lipid-binding</keyword>
<evidence type="ECO:0000313" key="19">
    <source>
        <dbReference type="EMBL" id="ESO82182.1"/>
    </source>
</evidence>
<evidence type="ECO:0000256" key="9">
    <source>
        <dbReference type="ARBA" id="ARBA00023121"/>
    </source>
</evidence>
<keyword evidence="5" id="KW-0378">Hydrolase</keyword>